<dbReference type="KEGG" id="tne:Tneu_1132"/>
<evidence type="ECO:0000313" key="2">
    <source>
        <dbReference type="Proteomes" id="UP000001694"/>
    </source>
</evidence>
<dbReference type="HOGENOM" id="CLU_751430_0_0_2"/>
<dbReference type="OrthoDB" id="25826at2157"/>
<sequence>MTQCPREMITPGHGIIADALIMHGLIKILHIEGKMEGWAERRGERFAVCADRPELNWIDQWEPMELLEIAAEAKAKGKGEESEEEQVPYFGLVYDLYRSTVDRGNFPSWISDLREALYALKSDFDLSEEHREKRGEGRARPKKRGYYTLYLPLSGVYGKYVVENYGIRQSQYAVCATCFALSTLGYIYGTVKARVERRSSSGGGHDVFNLTFIPRGRTSLRTLMTLQRMAGLVEMRPGDLNELGAVVYMLSVGETIYAVRESVDILVWITQRAGNYFQRTVGVNIFRGDRLLEAIAQIKYRAPRWPKIARQLGSSLNVLGEYLAFGGDVYHVIRSVMADLGRKGGKLAELEGLAEALKKIG</sequence>
<dbReference type="RefSeq" id="WP_012350481.1">
    <property type="nucleotide sequence ID" value="NC_010525.1"/>
</dbReference>
<gene>
    <name evidence="1" type="ordered locus">Tneu_1132</name>
</gene>
<dbReference type="STRING" id="444157.Tneu_1132"/>
<dbReference type="GeneID" id="6165795"/>
<dbReference type="InterPro" id="IPR010184">
    <property type="entry name" value="CRISPR-assoc_prot_MJ0385"/>
</dbReference>
<dbReference type="eggNOG" id="arCOG01441">
    <property type="taxonomic scope" value="Archaea"/>
</dbReference>
<evidence type="ECO:0000313" key="1">
    <source>
        <dbReference type="EMBL" id="ACB40062.1"/>
    </source>
</evidence>
<name>B1YE49_PYRNV</name>
<dbReference type="Pfam" id="PF09703">
    <property type="entry name" value="Cas_Csa4"/>
    <property type="match status" value="1"/>
</dbReference>
<dbReference type="EMBL" id="CP001014">
    <property type="protein sequence ID" value="ACB40062.1"/>
    <property type="molecule type" value="Genomic_DNA"/>
</dbReference>
<proteinExistence type="predicted"/>
<accession>B1YE49</accession>
<dbReference type="Proteomes" id="UP000001694">
    <property type="component" value="Chromosome"/>
</dbReference>
<protein>
    <submittedName>
        <fullName evidence="1">Uncharacterized protein</fullName>
    </submittedName>
</protein>
<organism evidence="1 2">
    <name type="scientific">Pyrobaculum neutrophilum (strain DSM 2338 / JCM 9278 / NBRC 100436 / V24Sta)</name>
    <name type="common">Thermoproteus neutrophilus</name>
    <dbReference type="NCBI Taxonomy" id="444157"/>
    <lineage>
        <taxon>Archaea</taxon>
        <taxon>Thermoproteota</taxon>
        <taxon>Thermoprotei</taxon>
        <taxon>Thermoproteales</taxon>
        <taxon>Thermoproteaceae</taxon>
        <taxon>Pyrobaculum</taxon>
    </lineage>
</organism>
<dbReference type="AlphaFoldDB" id="B1YE49"/>
<reference evidence="1" key="1">
    <citation type="submission" date="2008-03" db="EMBL/GenBank/DDBJ databases">
        <title>Complete sequence of Thermoproteus neutrophilus V24Sta.</title>
        <authorList>
            <consortium name="US DOE Joint Genome Institute"/>
            <person name="Copeland A."/>
            <person name="Lucas S."/>
            <person name="Lapidus A."/>
            <person name="Glavina del Rio T."/>
            <person name="Dalin E."/>
            <person name="Tice H."/>
            <person name="Bruce D."/>
            <person name="Goodwin L."/>
            <person name="Pitluck S."/>
            <person name="Sims D."/>
            <person name="Brettin T."/>
            <person name="Detter J.C."/>
            <person name="Han C."/>
            <person name="Kuske C.R."/>
            <person name="Schmutz J."/>
            <person name="Larimer F."/>
            <person name="Land M."/>
            <person name="Hauser L."/>
            <person name="Kyrpides N."/>
            <person name="Mikhailova N."/>
            <person name="Biddle J.F."/>
            <person name="Zhang Z."/>
            <person name="Fitz-Gibbon S.T."/>
            <person name="Lowe T.M."/>
            <person name="Saltikov C."/>
            <person name="House C.H."/>
            <person name="Richardson P."/>
        </authorList>
    </citation>
    <scope>NUCLEOTIDE SEQUENCE [LARGE SCALE GENOMIC DNA]</scope>
    <source>
        <strain evidence="1">V24Sta</strain>
    </source>
</reference>
<keyword evidence="2" id="KW-1185">Reference proteome</keyword>